<dbReference type="RefSeq" id="WP_203750836.1">
    <property type="nucleotide sequence ID" value="NZ_BONF01000030.1"/>
</dbReference>
<dbReference type="GO" id="GO:0016151">
    <property type="term" value="F:nickel cation binding"/>
    <property type="evidence" value="ECO:0007669"/>
    <property type="project" value="UniProtKB-UniRule"/>
</dbReference>
<organism evidence="3 4">
    <name type="scientific">Catellatospora bangladeshensis</name>
    <dbReference type="NCBI Taxonomy" id="310355"/>
    <lineage>
        <taxon>Bacteria</taxon>
        <taxon>Bacillati</taxon>
        <taxon>Actinomycetota</taxon>
        <taxon>Actinomycetes</taxon>
        <taxon>Micromonosporales</taxon>
        <taxon>Micromonosporaceae</taxon>
        <taxon>Catellatospora</taxon>
    </lineage>
</organism>
<dbReference type="GO" id="GO:0051604">
    <property type="term" value="P:protein maturation"/>
    <property type="evidence" value="ECO:0007669"/>
    <property type="project" value="UniProtKB-UniRule"/>
</dbReference>
<dbReference type="Proteomes" id="UP000601223">
    <property type="component" value="Unassembled WGS sequence"/>
</dbReference>
<dbReference type="PANTHER" id="PTHR36566">
    <property type="entry name" value="NICKEL INSERTION PROTEIN-RELATED"/>
    <property type="match status" value="1"/>
</dbReference>
<evidence type="ECO:0000313" key="3">
    <source>
        <dbReference type="EMBL" id="GIF83675.1"/>
    </source>
</evidence>
<keyword evidence="4" id="KW-1185">Reference proteome</keyword>
<evidence type="ECO:0000256" key="2">
    <source>
        <dbReference type="HAMAP-Rule" id="MF_01074"/>
    </source>
</evidence>
<dbReference type="InterPro" id="IPR002822">
    <property type="entry name" value="Ni_insertion"/>
</dbReference>
<dbReference type="EMBL" id="BONF01000030">
    <property type="protein sequence ID" value="GIF83675.1"/>
    <property type="molecule type" value="Genomic_DNA"/>
</dbReference>
<dbReference type="Gene3D" id="3.30.70.1380">
    <property type="entry name" value="Transcriptional regulatory protein pf0864 domain like"/>
    <property type="match status" value="1"/>
</dbReference>
<evidence type="ECO:0000313" key="4">
    <source>
        <dbReference type="Proteomes" id="UP000601223"/>
    </source>
</evidence>
<dbReference type="AlphaFoldDB" id="A0A8J3NMF5"/>
<dbReference type="Gene3D" id="3.10.20.300">
    <property type="entry name" value="mk0293 like domain"/>
    <property type="match status" value="1"/>
</dbReference>
<dbReference type="EC" id="4.99.1.12" evidence="2"/>
<comment type="function">
    <text evidence="2">Involved in the biosynthesis of a nickel-pincer cofactor ((SCS)Ni(II) pincer complex). Binds Ni(2+), and functions in nickel delivery to pyridinium-3,5-bisthiocarboxylic acid mononucleotide (P2TMN), to form the mature cofactor. Is thus probably required for the activation of nickel-pincer cofactor-dependent enzymes.</text>
</comment>
<comment type="similarity">
    <text evidence="2">Belongs to the LarC family.</text>
</comment>
<reference evidence="3 4" key="1">
    <citation type="submission" date="2021-01" db="EMBL/GenBank/DDBJ databases">
        <title>Whole genome shotgun sequence of Catellatospora bangladeshensis NBRC 107357.</title>
        <authorList>
            <person name="Komaki H."/>
            <person name="Tamura T."/>
        </authorList>
    </citation>
    <scope>NUCLEOTIDE SEQUENCE [LARGE SCALE GENOMIC DNA]</scope>
    <source>
        <strain evidence="3 4">NBRC 107357</strain>
    </source>
</reference>
<comment type="caution">
    <text evidence="3">The sequence shown here is derived from an EMBL/GenBank/DDBJ whole genome shotgun (WGS) entry which is preliminary data.</text>
</comment>
<dbReference type="Pfam" id="PF01969">
    <property type="entry name" value="Ni_insertion"/>
    <property type="match status" value="1"/>
</dbReference>
<keyword evidence="2" id="KW-0456">Lyase</keyword>
<dbReference type="NCBIfam" id="TIGR00299">
    <property type="entry name" value="nickel pincer cofactor biosynthesis protein LarC"/>
    <property type="match status" value="1"/>
</dbReference>
<dbReference type="PANTHER" id="PTHR36566:SF1">
    <property type="entry name" value="PYRIDINIUM-3,5-BISTHIOCARBOXYLIC ACID MONONUCLEOTIDE NICKEL INSERTION PROTEIN"/>
    <property type="match status" value="1"/>
</dbReference>
<keyword evidence="1 2" id="KW-0533">Nickel</keyword>
<dbReference type="GO" id="GO:0016829">
    <property type="term" value="F:lyase activity"/>
    <property type="evidence" value="ECO:0007669"/>
    <property type="project" value="UniProtKB-UniRule"/>
</dbReference>
<accession>A0A8J3NMF5</accession>
<protein>
    <recommendedName>
        <fullName evidence="2">Pyridinium-3,5-bisthiocarboxylic acid mononucleotide nickel insertion protein</fullName>
        <shortName evidence="2">P2TMN nickel insertion protein</shortName>
        <ecNumber evidence="2">4.99.1.12</ecNumber>
    </recommendedName>
    <alternativeName>
        <fullName evidence="2">Nickel-pincer cofactor biosynthesis protein LarC</fullName>
    </alternativeName>
</protein>
<evidence type="ECO:0000256" key="1">
    <source>
        <dbReference type="ARBA" id="ARBA00022596"/>
    </source>
</evidence>
<gene>
    <name evidence="2" type="primary">larC</name>
    <name evidence="3" type="ORF">Cba03nite_50240</name>
</gene>
<sequence length="412" mass="42849">MRTLWIDPGQGCAGDMLLAALLDAGASVDAVRKGLASLRVEPVTVDPVQVRRHGLRATYAQVQAPETETERHLSDVLAVIGGAELPPPVAAFATAVFQRLGEAEARVHGVAIERIHFHEVGALDAIADIVGCGLALHDLDLLGDGVVRVVGPIALGSGTVRAAHGLIPVPVPAVLELVAAAKAPVAEHPARMELCTPTGAALLAALATTWGPPPAGTPVAVGVGAGTRDPQTHPNVVRIVLGDAAEGAAQDGGWLDARLHRVDATVDDLDPRVWPTLLDHLRAVGAADAWCTPALGHKGRPAHVLSVLVDADRLDALCRAVFEHTTTLGVRVSPVERRSLRRDQVRVRVGAAEVGVKRGFLDGRVVTAQPEYDDVVAAARANGLPVTRVLAALHGFAAAQGIDGLDQALRPE</sequence>
<dbReference type="HAMAP" id="MF_01074">
    <property type="entry name" value="LarC"/>
    <property type="match status" value="1"/>
</dbReference>
<comment type="catalytic activity">
    <reaction evidence="2">
        <text>Ni(II)-pyridinium-3,5-bisthiocarboxylate mononucleotide = pyridinium-3,5-bisthiocarboxylate mononucleotide + Ni(2+)</text>
        <dbReference type="Rhea" id="RHEA:54784"/>
        <dbReference type="ChEBI" id="CHEBI:49786"/>
        <dbReference type="ChEBI" id="CHEBI:137372"/>
        <dbReference type="ChEBI" id="CHEBI:137373"/>
        <dbReference type="EC" id="4.99.1.12"/>
    </reaction>
</comment>
<proteinExistence type="inferred from homology"/>
<name>A0A8J3NMF5_9ACTN</name>